<protein>
    <submittedName>
        <fullName evidence="3">BHLH domain-containing protein</fullName>
    </submittedName>
</protein>
<keyword evidence="2" id="KW-1185">Reference proteome</keyword>
<accession>A0A914UVS2</accession>
<dbReference type="Proteomes" id="UP000887566">
    <property type="component" value="Unplaced"/>
</dbReference>
<feature type="compositionally biased region" description="Pro residues" evidence="1">
    <location>
        <begin position="222"/>
        <end position="231"/>
    </location>
</feature>
<feature type="region of interest" description="Disordered" evidence="1">
    <location>
        <begin position="140"/>
        <end position="240"/>
    </location>
</feature>
<feature type="compositionally biased region" description="Low complexity" evidence="1">
    <location>
        <begin position="177"/>
        <end position="186"/>
    </location>
</feature>
<name>A0A914UVS2_9BILA</name>
<evidence type="ECO:0000313" key="3">
    <source>
        <dbReference type="WBParaSite" id="PSAMB.scaffold12size138133.g207.t1"/>
    </source>
</evidence>
<proteinExistence type="predicted"/>
<evidence type="ECO:0000313" key="2">
    <source>
        <dbReference type="Proteomes" id="UP000887566"/>
    </source>
</evidence>
<organism evidence="2 3">
    <name type="scientific">Plectus sambesii</name>
    <dbReference type="NCBI Taxonomy" id="2011161"/>
    <lineage>
        <taxon>Eukaryota</taxon>
        <taxon>Metazoa</taxon>
        <taxon>Ecdysozoa</taxon>
        <taxon>Nematoda</taxon>
        <taxon>Chromadorea</taxon>
        <taxon>Plectida</taxon>
        <taxon>Plectina</taxon>
        <taxon>Plectoidea</taxon>
        <taxon>Plectidae</taxon>
        <taxon>Plectus</taxon>
    </lineage>
</organism>
<dbReference type="WBParaSite" id="PSAMB.scaffold12size138133.g207.t1">
    <property type="protein sequence ID" value="PSAMB.scaffold12size138133.g207.t1"/>
    <property type="gene ID" value="PSAMB.scaffold12size138133.g207"/>
</dbReference>
<feature type="compositionally biased region" description="Polar residues" evidence="1">
    <location>
        <begin position="199"/>
        <end position="212"/>
    </location>
</feature>
<sequence>MTCIGSCGRIGGVCDWRHRPLEFGARCQGEHDRAPTTATLTRRKTRRAVAVASSSCRRRASFGIGRFPAPPSPPGPPLPSSTSCPVVFAADMSVQVHSGFLGSTIEEKTRSLLGWTDHSRPSIVPPPVMASAVAFFETSPVQTDSRNGKKESGKRKKSIAPYHHLQRLPAAARVRKSSTSSSGSDSAVIRQLTPPPSPSGSCRSFCPTSTRRSSFDGYGPLPISPVSPNTPCPSNWKPSTRESEVFDRLRQLVPILPSDKNAYQVLIETVSSVIDLEHQLEQLSEKTEDVRNKVLRRSSDPLVGAGIHCLDFSVSVYVQMTICCNCVARALSAAGSKSRPGPEL</sequence>
<reference evidence="3" key="1">
    <citation type="submission" date="2022-11" db="UniProtKB">
        <authorList>
            <consortium name="WormBaseParasite"/>
        </authorList>
    </citation>
    <scope>IDENTIFICATION</scope>
</reference>
<evidence type="ECO:0000256" key="1">
    <source>
        <dbReference type="SAM" id="MobiDB-lite"/>
    </source>
</evidence>
<dbReference type="AlphaFoldDB" id="A0A914UVS2"/>